<dbReference type="Pfam" id="PF07885">
    <property type="entry name" value="Ion_trans_2"/>
    <property type="match status" value="1"/>
</dbReference>
<dbReference type="InterPro" id="IPR028325">
    <property type="entry name" value="VG_K_chnl"/>
</dbReference>
<evidence type="ECO:0000256" key="4">
    <source>
        <dbReference type="ARBA" id="ARBA00022989"/>
    </source>
</evidence>
<keyword evidence="7" id="KW-0407">Ion channel</keyword>
<feature type="domain" description="Potassium channel" evidence="9">
    <location>
        <begin position="123"/>
        <end position="190"/>
    </location>
</feature>
<protein>
    <submittedName>
        <fullName evidence="10">Ion channel</fullName>
    </submittedName>
</protein>
<comment type="subcellular location">
    <subcellularLocation>
        <location evidence="1">Membrane</location>
        <topology evidence="1">Multi-pass membrane protein</topology>
    </subcellularLocation>
</comment>
<dbReference type="PANTHER" id="PTHR11537:SF254">
    <property type="entry name" value="POTASSIUM VOLTAGE-GATED CHANNEL PROTEIN SHAB"/>
    <property type="match status" value="1"/>
</dbReference>
<dbReference type="Proteomes" id="UP001303902">
    <property type="component" value="Chromosome"/>
</dbReference>
<evidence type="ECO:0000256" key="6">
    <source>
        <dbReference type="ARBA" id="ARBA00023136"/>
    </source>
</evidence>
<keyword evidence="3 8" id="KW-0812">Transmembrane</keyword>
<dbReference type="RefSeq" id="WP_317969970.1">
    <property type="nucleotide sequence ID" value="NZ_CP129118.1"/>
</dbReference>
<reference evidence="10 11" key="1">
    <citation type="submission" date="2023-06" db="EMBL/GenBank/DDBJ databases">
        <title>Sporosarcina sp. nov., isolated from Korean tranditional fermented seafood 'Jeotgal'.</title>
        <authorList>
            <person name="Yang A.I."/>
            <person name="Shin N.-R."/>
        </authorList>
    </citation>
    <scope>NUCLEOTIDE SEQUENCE [LARGE SCALE GENOMIC DNA]</scope>
    <source>
        <strain evidence="10 11">T2O-4</strain>
    </source>
</reference>
<feature type="transmembrane region" description="Helical" evidence="8">
    <location>
        <begin position="30"/>
        <end position="51"/>
    </location>
</feature>
<gene>
    <name evidence="10" type="ORF">QWT69_06090</name>
</gene>
<evidence type="ECO:0000256" key="8">
    <source>
        <dbReference type="SAM" id="Phobius"/>
    </source>
</evidence>
<dbReference type="Gene3D" id="1.20.120.350">
    <property type="entry name" value="Voltage-gated potassium channels. Chain C"/>
    <property type="match status" value="1"/>
</dbReference>
<dbReference type="PANTHER" id="PTHR11537">
    <property type="entry name" value="VOLTAGE-GATED POTASSIUM CHANNEL"/>
    <property type="match status" value="1"/>
</dbReference>
<name>A0ABZ0L7Z0_9BACL</name>
<evidence type="ECO:0000256" key="1">
    <source>
        <dbReference type="ARBA" id="ARBA00004141"/>
    </source>
</evidence>
<evidence type="ECO:0000256" key="2">
    <source>
        <dbReference type="ARBA" id="ARBA00022448"/>
    </source>
</evidence>
<dbReference type="InterPro" id="IPR027359">
    <property type="entry name" value="Volt_channel_dom_sf"/>
</dbReference>
<proteinExistence type="predicted"/>
<evidence type="ECO:0000313" key="11">
    <source>
        <dbReference type="Proteomes" id="UP001303902"/>
    </source>
</evidence>
<evidence type="ECO:0000256" key="7">
    <source>
        <dbReference type="ARBA" id="ARBA00023303"/>
    </source>
</evidence>
<evidence type="ECO:0000313" key="10">
    <source>
        <dbReference type="EMBL" id="WOV88674.1"/>
    </source>
</evidence>
<keyword evidence="2" id="KW-0813">Transport</keyword>
<feature type="transmembrane region" description="Helical" evidence="8">
    <location>
        <begin position="166"/>
        <end position="190"/>
    </location>
</feature>
<sequence>MKKIYITYEIIMFILVLISLFFAFSTNEQLFLYDRIIWIVFVADYVVRLISSKKKWEYIKKHPFELVAIIPFDSIFRVARFVRIFKVVRLLGIGSRFFKPVYSLLKTNGLDKLLMTALVLLFIIPIPIVLVEPSITTFPDALWWAVVTTTTVGYGDISPSTPIGRVLAVVLMLVGIGIIGTFTSAITSYFSGNAKVTHDKQILNVIQSIEEIENLTKEDIDLIQLYLKRKDLTEGRIETSASSTPKAIQ</sequence>
<dbReference type="SUPFAM" id="SSF81324">
    <property type="entry name" value="Voltage-gated potassium channels"/>
    <property type="match status" value="1"/>
</dbReference>
<evidence type="ECO:0000259" key="9">
    <source>
        <dbReference type="Pfam" id="PF07885"/>
    </source>
</evidence>
<keyword evidence="6 8" id="KW-0472">Membrane</keyword>
<keyword evidence="11" id="KW-1185">Reference proteome</keyword>
<evidence type="ECO:0000256" key="5">
    <source>
        <dbReference type="ARBA" id="ARBA00023065"/>
    </source>
</evidence>
<keyword evidence="5" id="KW-0406">Ion transport</keyword>
<dbReference type="EMBL" id="CP129118">
    <property type="protein sequence ID" value="WOV88674.1"/>
    <property type="molecule type" value="Genomic_DNA"/>
</dbReference>
<organism evidence="10 11">
    <name type="scientific">Sporosarcina oncorhynchi</name>
    <dbReference type="NCBI Taxonomy" id="3056444"/>
    <lineage>
        <taxon>Bacteria</taxon>
        <taxon>Bacillati</taxon>
        <taxon>Bacillota</taxon>
        <taxon>Bacilli</taxon>
        <taxon>Bacillales</taxon>
        <taxon>Caryophanaceae</taxon>
        <taxon>Sporosarcina</taxon>
    </lineage>
</organism>
<feature type="transmembrane region" description="Helical" evidence="8">
    <location>
        <begin position="5"/>
        <end position="24"/>
    </location>
</feature>
<accession>A0ABZ0L7Z0</accession>
<keyword evidence="4 8" id="KW-1133">Transmembrane helix</keyword>
<feature type="transmembrane region" description="Helical" evidence="8">
    <location>
        <begin position="113"/>
        <end position="131"/>
    </location>
</feature>
<dbReference type="Gene3D" id="1.10.287.70">
    <property type="match status" value="1"/>
</dbReference>
<evidence type="ECO:0000256" key="3">
    <source>
        <dbReference type="ARBA" id="ARBA00022692"/>
    </source>
</evidence>
<dbReference type="InterPro" id="IPR013099">
    <property type="entry name" value="K_chnl_dom"/>
</dbReference>